<name>U3TM45_9CAUD</name>
<evidence type="ECO:0000256" key="1">
    <source>
        <dbReference type="ARBA" id="ARBA00004328"/>
    </source>
</evidence>
<dbReference type="Pfam" id="PF21446">
    <property type="entry name" value="Gp34_trimer"/>
    <property type="match status" value="1"/>
</dbReference>
<feature type="domain" description="Bacteriophage T7 tail fibre protein-like N-terminal" evidence="5">
    <location>
        <begin position="4"/>
        <end position="112"/>
    </location>
</feature>
<dbReference type="Pfam" id="PF03906">
    <property type="entry name" value="Phage_T7_tail"/>
    <property type="match status" value="1"/>
</dbReference>
<evidence type="ECO:0000256" key="2">
    <source>
        <dbReference type="ARBA" id="ARBA00022672"/>
    </source>
</evidence>
<dbReference type="KEGG" id="vg:17699670"/>
<sequence>MAYSTQRAVSDGTMTYLDLSISYQARADIKVFFNDLPAPAGTWAWVGTTDKRISFTPAVPNGTEVLVQRTTRIDRIINVFARGAKFNNSTMDENFLQVLYLTQEAVEGSALSDIYNDVDFHGYKIKNLGLAVEDKDAITFGQVKTMNQSAYQAMLDAQAARDIANASRDKAKQWATQLTTPVEGTDLSSKQYALNAGVSAAAALGSQNAAALSESHASDSEDAAAASAAAAAQSAQNAHDAALPADTLVADVADAKAKANAATAAVATAVQKAGDTMSGELKSTNTNQWRIKAGSYGVFWRFDGSNHYLMSTAANDQDGTYSARRPFVYNPSTGNVTLTDSAGGGQTTIGGGTATLLSSNTLSQFIFNANGFRPMLRSNSGAAAMEFINSPNTAANFTVYETGTVVARAEVQASGSRHAVDGNIYGTVWGGWLSNWLNTMLAGKQNVRNSGWANGGYVVTNSSNSMQIWWDGNPQMSVDSSYQGVLMHTGNFSNWAAQAGANCQWNSGASEYGPIGNGTVDVGAPQVVIGARTCGGSSTANCIWLRSVWIRNR</sequence>
<evidence type="ECO:0000256" key="3">
    <source>
        <dbReference type="ARBA" id="ARBA00022732"/>
    </source>
</evidence>
<evidence type="ECO:0000259" key="6">
    <source>
        <dbReference type="Pfam" id="PF21446"/>
    </source>
</evidence>
<keyword evidence="3" id="KW-1227">Viral tail protein</keyword>
<accession>U3TM45</accession>
<dbReference type="EMBL" id="AB854109">
    <property type="protein sequence ID" value="BAN92354.1"/>
    <property type="molecule type" value="Genomic_DNA"/>
</dbReference>
<evidence type="ECO:0000256" key="4">
    <source>
        <dbReference type="ARBA" id="ARBA00022844"/>
    </source>
</evidence>
<protein>
    <submittedName>
        <fullName evidence="7">Putative tail fiber protein</fullName>
    </submittedName>
</protein>
<feature type="domain" description="Long-tail fiber proximal subunit trimerization" evidence="6">
    <location>
        <begin position="269"/>
        <end position="327"/>
    </location>
</feature>
<organism evidence="7 8">
    <name type="scientific">Ralstonia phage RSB3</name>
    <dbReference type="NCBI Taxonomy" id="1402875"/>
    <lineage>
        <taxon>Viruses</taxon>
        <taxon>Duplodnaviria</taxon>
        <taxon>Heunggongvirae</taxon>
        <taxon>Uroviricota</taxon>
        <taxon>Caudoviricetes</taxon>
        <taxon>Autographivirales</taxon>
        <taxon>Autoscriptoviridae</taxon>
        <taxon>Jiaoyazivirus</taxon>
        <taxon>Jiaoyazivirus RSB3</taxon>
    </lineage>
</organism>
<dbReference type="Proteomes" id="UP000016888">
    <property type="component" value="Segment"/>
</dbReference>
<dbReference type="RefSeq" id="YP_008853931.1">
    <property type="nucleotide sequence ID" value="NC_022917.1"/>
</dbReference>
<keyword evidence="8" id="KW-1185">Reference proteome</keyword>
<keyword evidence="2" id="KW-1230">Viral tail fiber protein</keyword>
<evidence type="ECO:0000313" key="7">
    <source>
        <dbReference type="EMBL" id="BAN92354.1"/>
    </source>
</evidence>
<dbReference type="OrthoDB" id="2734at10239"/>
<dbReference type="InterPro" id="IPR005604">
    <property type="entry name" value="Phage_T7_tail_fibre-like_N"/>
</dbReference>
<reference evidence="7 8" key="1">
    <citation type="submission" date="2013-09" db="EMBL/GenBank/DDBJ databases">
        <title>Genomic characterization of Ralstonia solanacearum phage phiRSB3.</title>
        <authorList>
            <person name="Kawasaki T."/>
            <person name="Matsunami M."/>
            <person name="Fujie M."/>
            <person name="Yamada T."/>
        </authorList>
    </citation>
    <scope>NUCLEOTIDE SEQUENCE [LARGE SCALE GENOMIC DNA]</scope>
</reference>
<evidence type="ECO:0000259" key="5">
    <source>
        <dbReference type="Pfam" id="PF03906"/>
    </source>
</evidence>
<proteinExistence type="predicted"/>
<evidence type="ECO:0000313" key="8">
    <source>
        <dbReference type="Proteomes" id="UP000016888"/>
    </source>
</evidence>
<dbReference type="Gene3D" id="6.20.70.20">
    <property type="match status" value="1"/>
</dbReference>
<keyword evidence="4" id="KW-0946">Virion</keyword>
<dbReference type="GO" id="GO:0098024">
    <property type="term" value="C:virus tail, fiber"/>
    <property type="evidence" value="ECO:0007669"/>
    <property type="project" value="UniProtKB-KW"/>
</dbReference>
<comment type="subcellular location">
    <subcellularLocation>
        <location evidence="1">Virion</location>
    </subcellularLocation>
</comment>
<dbReference type="GeneID" id="17699670"/>
<dbReference type="InterPro" id="IPR048390">
    <property type="entry name" value="Gp34_trimer"/>
</dbReference>